<accession>A0A1Y1ZC06</accession>
<dbReference type="AlphaFoldDB" id="A0A1Y1ZC06"/>
<sequence>MVSPGATPLVVQESGERHGGYHMQSILESLGDVANQNALEVEAQACPYHSIFSWSRHLTTSPAPSTTSPSAPVMLTWAVPAHPCYLTATTAFLGSISRDRCQAVVPTTCLGITAQPARRKDEPGPGPNAASALQSGFTGAKLNPAACLCTTKQGLKTSDKAGKATPKR</sequence>
<name>A0A1Y1ZC06_9PLEO</name>
<gene>
    <name evidence="1" type="ORF">BCR34DRAFT_630969</name>
</gene>
<protein>
    <submittedName>
        <fullName evidence="1">Uncharacterized protein</fullName>
    </submittedName>
</protein>
<keyword evidence="2" id="KW-1185">Reference proteome</keyword>
<evidence type="ECO:0000313" key="2">
    <source>
        <dbReference type="Proteomes" id="UP000193144"/>
    </source>
</evidence>
<dbReference type="Proteomes" id="UP000193144">
    <property type="component" value="Unassembled WGS sequence"/>
</dbReference>
<organism evidence="1 2">
    <name type="scientific">Clohesyomyces aquaticus</name>
    <dbReference type="NCBI Taxonomy" id="1231657"/>
    <lineage>
        <taxon>Eukaryota</taxon>
        <taxon>Fungi</taxon>
        <taxon>Dikarya</taxon>
        <taxon>Ascomycota</taxon>
        <taxon>Pezizomycotina</taxon>
        <taxon>Dothideomycetes</taxon>
        <taxon>Pleosporomycetidae</taxon>
        <taxon>Pleosporales</taxon>
        <taxon>Lindgomycetaceae</taxon>
        <taxon>Clohesyomyces</taxon>
    </lineage>
</organism>
<evidence type="ECO:0000313" key="1">
    <source>
        <dbReference type="EMBL" id="ORY07789.1"/>
    </source>
</evidence>
<dbReference type="EMBL" id="MCFA01000106">
    <property type="protein sequence ID" value="ORY07789.1"/>
    <property type="molecule type" value="Genomic_DNA"/>
</dbReference>
<proteinExistence type="predicted"/>
<reference evidence="1 2" key="1">
    <citation type="submission" date="2016-07" db="EMBL/GenBank/DDBJ databases">
        <title>Pervasive Adenine N6-methylation of Active Genes in Fungi.</title>
        <authorList>
            <consortium name="DOE Joint Genome Institute"/>
            <person name="Mondo S.J."/>
            <person name="Dannebaum R.O."/>
            <person name="Kuo R.C."/>
            <person name="Labutti K."/>
            <person name="Haridas S."/>
            <person name="Kuo A."/>
            <person name="Salamov A."/>
            <person name="Ahrendt S.R."/>
            <person name="Lipzen A."/>
            <person name="Sullivan W."/>
            <person name="Andreopoulos W.B."/>
            <person name="Clum A."/>
            <person name="Lindquist E."/>
            <person name="Daum C."/>
            <person name="Ramamoorthy G.K."/>
            <person name="Gryganskyi A."/>
            <person name="Culley D."/>
            <person name="Magnuson J.K."/>
            <person name="James T.Y."/>
            <person name="O'Malley M.A."/>
            <person name="Stajich J.E."/>
            <person name="Spatafora J.W."/>
            <person name="Visel A."/>
            <person name="Grigoriev I.V."/>
        </authorList>
    </citation>
    <scope>NUCLEOTIDE SEQUENCE [LARGE SCALE GENOMIC DNA]</scope>
    <source>
        <strain evidence="1 2">CBS 115471</strain>
    </source>
</reference>
<comment type="caution">
    <text evidence="1">The sequence shown here is derived from an EMBL/GenBank/DDBJ whole genome shotgun (WGS) entry which is preliminary data.</text>
</comment>